<evidence type="ECO:0000313" key="1">
    <source>
        <dbReference type="EMBL" id="CAG8463997.1"/>
    </source>
</evidence>
<gene>
    <name evidence="1" type="ORF">GMARGA_LOCUS447</name>
</gene>
<keyword evidence="2" id="KW-1185">Reference proteome</keyword>
<dbReference type="EMBL" id="CAJVQB010000077">
    <property type="protein sequence ID" value="CAG8463997.1"/>
    <property type="molecule type" value="Genomic_DNA"/>
</dbReference>
<accession>A0ABM8VWI5</accession>
<evidence type="ECO:0000313" key="2">
    <source>
        <dbReference type="Proteomes" id="UP000789901"/>
    </source>
</evidence>
<proteinExistence type="predicted"/>
<comment type="caution">
    <text evidence="1">The sequence shown here is derived from an EMBL/GenBank/DDBJ whole genome shotgun (WGS) entry which is preliminary data.</text>
</comment>
<name>A0ABM8VWI5_GIGMA</name>
<organism evidence="1 2">
    <name type="scientific">Gigaspora margarita</name>
    <dbReference type="NCBI Taxonomy" id="4874"/>
    <lineage>
        <taxon>Eukaryota</taxon>
        <taxon>Fungi</taxon>
        <taxon>Fungi incertae sedis</taxon>
        <taxon>Mucoromycota</taxon>
        <taxon>Glomeromycotina</taxon>
        <taxon>Glomeromycetes</taxon>
        <taxon>Diversisporales</taxon>
        <taxon>Gigasporaceae</taxon>
        <taxon>Gigaspora</taxon>
    </lineage>
</organism>
<reference evidence="1 2" key="1">
    <citation type="submission" date="2021-06" db="EMBL/GenBank/DDBJ databases">
        <authorList>
            <person name="Kallberg Y."/>
            <person name="Tangrot J."/>
            <person name="Rosling A."/>
        </authorList>
    </citation>
    <scope>NUCLEOTIDE SEQUENCE [LARGE SCALE GENOMIC DNA]</scope>
    <source>
        <strain evidence="1 2">120-4 pot B 10/14</strain>
    </source>
</reference>
<protein>
    <submittedName>
        <fullName evidence="1">9394_t:CDS:1</fullName>
    </submittedName>
</protein>
<dbReference type="Proteomes" id="UP000789901">
    <property type="component" value="Unassembled WGS sequence"/>
</dbReference>
<sequence length="258" mass="29040">MTHRSIVNLKCCIQDGKDEITYIISPCKEDKVAILEFAVKTLLANQGYQALSLNFGLYVNDPKESKLMESGEEISNSDRSITKCCSSLVHSDGIEYHKLKNVSELYGLILPIYIEQYVASQAYHASVFSTLQMGTRCHMYITDCNGNTLEDEGYKDCSLNTGNCEVGWNDQNGPYCVHMQVEGHIGSNNRYLQSNKDDCFHVSGNVFKWDWEIISDCKSYVNDHIKELDGSNNCNCMVGCGKFWECVKDPVGNPNNCE</sequence>